<dbReference type="NCBIfam" id="TIGR00004">
    <property type="entry name" value="Rid family detoxifying hydrolase"/>
    <property type="match status" value="1"/>
</dbReference>
<keyword evidence="3" id="KW-1185">Reference proteome</keyword>
<dbReference type="AlphaFoldDB" id="A0A5J5KCE6"/>
<dbReference type="InterPro" id="IPR035959">
    <property type="entry name" value="RutC-like_sf"/>
</dbReference>
<dbReference type="GO" id="GO:0019239">
    <property type="term" value="F:deaminase activity"/>
    <property type="evidence" value="ECO:0007669"/>
    <property type="project" value="TreeGrafter"/>
</dbReference>
<evidence type="ECO:0000313" key="3">
    <source>
        <dbReference type="Proteomes" id="UP000327011"/>
    </source>
</evidence>
<dbReference type="EMBL" id="VYTZ01000001">
    <property type="protein sequence ID" value="KAA9381524.1"/>
    <property type="molecule type" value="Genomic_DNA"/>
</dbReference>
<dbReference type="InterPro" id="IPR006175">
    <property type="entry name" value="YjgF/YER057c/UK114"/>
</dbReference>
<comment type="caution">
    <text evidence="2">The sequence shown here is derived from an EMBL/GenBank/DDBJ whole genome shotgun (WGS) entry which is preliminary data.</text>
</comment>
<dbReference type="SUPFAM" id="SSF55298">
    <property type="entry name" value="YjgF-like"/>
    <property type="match status" value="1"/>
</dbReference>
<sequence length="136" mass="14089">MTLEEPVSTITPIITDAAAAPSASYSQGIVAGRLVVTAGQVGRDAATGELPATLAGQVESAIANLKAVLAAAGLDLSHVVKTTCFLTRIEDFPEFDAIYRKHFSDPLPARSTVGVVLAGDLLFEIEALAVKPEEVA</sequence>
<evidence type="ECO:0000313" key="2">
    <source>
        <dbReference type="EMBL" id="KAA9381524.1"/>
    </source>
</evidence>
<dbReference type="CDD" id="cd00448">
    <property type="entry name" value="YjgF_YER057c_UK114_family"/>
    <property type="match status" value="1"/>
</dbReference>
<dbReference type="Proteomes" id="UP000327011">
    <property type="component" value="Unassembled WGS sequence"/>
</dbReference>
<organism evidence="2 3">
    <name type="scientific">Microbispora cellulosiformans</name>
    <dbReference type="NCBI Taxonomy" id="2614688"/>
    <lineage>
        <taxon>Bacteria</taxon>
        <taxon>Bacillati</taxon>
        <taxon>Actinomycetota</taxon>
        <taxon>Actinomycetes</taxon>
        <taxon>Streptosporangiales</taxon>
        <taxon>Streptosporangiaceae</taxon>
        <taxon>Microbispora</taxon>
    </lineage>
</organism>
<proteinExistence type="inferred from homology"/>
<evidence type="ECO:0000256" key="1">
    <source>
        <dbReference type="ARBA" id="ARBA00010552"/>
    </source>
</evidence>
<evidence type="ECO:0008006" key="4">
    <source>
        <dbReference type="Google" id="ProtNLM"/>
    </source>
</evidence>
<dbReference type="Gene3D" id="3.30.1330.40">
    <property type="entry name" value="RutC-like"/>
    <property type="match status" value="1"/>
</dbReference>
<dbReference type="PANTHER" id="PTHR11803">
    <property type="entry name" value="2-IMINOBUTANOATE/2-IMINOPROPANOATE DEAMINASE RIDA"/>
    <property type="match status" value="1"/>
</dbReference>
<name>A0A5J5KCE6_9ACTN</name>
<dbReference type="PANTHER" id="PTHR11803:SF39">
    <property type="entry name" value="2-IMINOBUTANOATE_2-IMINOPROPANOATE DEAMINASE"/>
    <property type="match status" value="1"/>
</dbReference>
<comment type="similarity">
    <text evidence="1">Belongs to the RutC family.</text>
</comment>
<dbReference type="FunFam" id="3.30.1330.40:FF:000001">
    <property type="entry name" value="L-PSP family endoribonuclease"/>
    <property type="match status" value="1"/>
</dbReference>
<reference evidence="2 3" key="1">
    <citation type="submission" date="2019-09" db="EMBL/GenBank/DDBJ databases">
        <title>Screening of Novel Bioactive Compounds from Soil-Associated.</title>
        <authorList>
            <person name="Gong X."/>
        </authorList>
    </citation>
    <scope>NUCLEOTIDE SEQUENCE [LARGE SCALE GENOMIC DNA]</scope>
    <source>
        <strain evidence="2 3">Gxj-6</strain>
    </source>
</reference>
<dbReference type="Pfam" id="PF01042">
    <property type="entry name" value="Ribonuc_L-PSP"/>
    <property type="match status" value="1"/>
</dbReference>
<gene>
    <name evidence="2" type="ORF">F5972_01420</name>
</gene>
<accession>A0A5J5KCE6</accession>
<protein>
    <recommendedName>
        <fullName evidence="4">RidA family protein</fullName>
    </recommendedName>
</protein>
<dbReference type="InterPro" id="IPR006056">
    <property type="entry name" value="RidA"/>
</dbReference>
<dbReference type="GO" id="GO:0005829">
    <property type="term" value="C:cytosol"/>
    <property type="evidence" value="ECO:0007669"/>
    <property type="project" value="TreeGrafter"/>
</dbReference>